<dbReference type="SUPFAM" id="SSF56112">
    <property type="entry name" value="Protein kinase-like (PK-like)"/>
    <property type="match status" value="1"/>
</dbReference>
<accession>A0ABS5QEP4</accession>
<evidence type="ECO:0000313" key="1">
    <source>
        <dbReference type="EMBL" id="MBS7812164.1"/>
    </source>
</evidence>
<dbReference type="Gene3D" id="3.90.1200.10">
    <property type="match status" value="1"/>
</dbReference>
<dbReference type="SUPFAM" id="SSF52540">
    <property type="entry name" value="P-loop containing nucleoside triphosphate hydrolases"/>
    <property type="match status" value="1"/>
</dbReference>
<dbReference type="Pfam" id="PF13671">
    <property type="entry name" value="AAA_33"/>
    <property type="match status" value="1"/>
</dbReference>
<comment type="caution">
    <text evidence="1">The sequence shown here is derived from an EMBL/GenBank/DDBJ whole genome shotgun (WGS) entry which is preliminary data.</text>
</comment>
<dbReference type="EMBL" id="JAHCDA010000002">
    <property type="protein sequence ID" value="MBS7812164.1"/>
    <property type="molecule type" value="Genomic_DNA"/>
</dbReference>
<dbReference type="InterPro" id="IPR011009">
    <property type="entry name" value="Kinase-like_dom_sf"/>
</dbReference>
<dbReference type="PANTHER" id="PTHR43883">
    <property type="entry name" value="SLR0207 PROTEIN"/>
    <property type="match status" value="1"/>
</dbReference>
<evidence type="ECO:0000313" key="2">
    <source>
        <dbReference type="Proteomes" id="UP000766336"/>
    </source>
</evidence>
<dbReference type="PANTHER" id="PTHR43883:SF1">
    <property type="entry name" value="GLUCONOKINASE"/>
    <property type="match status" value="1"/>
</dbReference>
<proteinExistence type="predicted"/>
<protein>
    <submittedName>
        <fullName evidence="1">AAA family ATPase</fullName>
    </submittedName>
</protein>
<dbReference type="InterPro" id="IPR052732">
    <property type="entry name" value="Cell-binding_unc_protein"/>
</dbReference>
<reference evidence="1 2" key="1">
    <citation type="submission" date="2021-05" db="EMBL/GenBank/DDBJ databases">
        <title>Roseococcus sp. XZZS9, whole genome shotgun sequencing project.</title>
        <authorList>
            <person name="Zhao G."/>
            <person name="Shen L."/>
        </authorList>
    </citation>
    <scope>NUCLEOTIDE SEQUENCE [LARGE SCALE GENOMIC DNA]</scope>
    <source>
        <strain evidence="1 2">XZZS9</strain>
    </source>
</reference>
<dbReference type="Gene3D" id="3.40.50.300">
    <property type="entry name" value="P-loop containing nucleotide triphosphate hydrolases"/>
    <property type="match status" value="1"/>
</dbReference>
<gene>
    <name evidence="1" type="ORF">KHU32_14520</name>
</gene>
<keyword evidence="2" id="KW-1185">Reference proteome</keyword>
<name>A0ABS5QEP4_9PROT</name>
<dbReference type="InterPro" id="IPR027417">
    <property type="entry name" value="P-loop_NTPase"/>
</dbReference>
<dbReference type="RefSeq" id="WP_213670792.1">
    <property type="nucleotide sequence ID" value="NZ_JAHCDA010000002.1"/>
</dbReference>
<organism evidence="1 2">
    <name type="scientific">Roseococcus pinisoli</name>
    <dbReference type="NCBI Taxonomy" id="2835040"/>
    <lineage>
        <taxon>Bacteria</taxon>
        <taxon>Pseudomonadati</taxon>
        <taxon>Pseudomonadota</taxon>
        <taxon>Alphaproteobacteria</taxon>
        <taxon>Acetobacterales</taxon>
        <taxon>Roseomonadaceae</taxon>
        <taxon>Roseococcus</taxon>
    </lineage>
</organism>
<dbReference type="Proteomes" id="UP000766336">
    <property type="component" value="Unassembled WGS sequence"/>
</dbReference>
<sequence>MAVPAGQQEAAAFLARLTGGGVIETHISAVFLGEREALKLKKAVDLGFLDFTRLDERERLVKFEYALNAPHAPSLYLGCEKLTRGPEGLRLGGEGEAVDWVLRMRRLPADAFLSARDLDPALLDPLADAVVALHAAAPWRAGDGDMTAILTGNRDAGLAAGLPRAEVLRWAESALALHGRLKPWLAERARDGFLRRCHGDLHLGNLCLIDGRPTPFDALEFDEALATIDTGYDLAFLLMDLALRHGRGPANRVLNRYLARTGDVALLRGLPLWLSTRAFIRAHVVARAEAASSDEAARLLAAALSWLEPAPPPVLVAIGGLPGTGKTTIGRLVAPELGPSPGAVQLRSDEIRKRRHGVLPEMRLPKEAYGSETSKGVFDELRELARVALNAGCPVVADGAYLDPAERDAIAALSTNFFGFWLEAPLDILRDRVASRQGDASDADVHVLDVLAARDIGRIEWKRVNAAVDTALSSRKMLDSLPSTPP</sequence>